<name>A0A9Q1Q4N8_9CARY</name>
<proteinExistence type="predicted"/>
<sequence>MLPWLIGGDLNEVLYHYEKSGRPPKPNHSPNEHWRSAALWIWAIPGVNLPGGTEGMVKLQQSNVSIDFVEMWSGAVQRSRKCPGVLKNHERVAGIEEASRVNFLCFGDKNIGCFHNKASVRKSINNISELRGEDGTLYTNTQDMESLIVNDFGSLFSSTTSSTCDDIINLIPTKFSLLRVGDLIDSEQGTCREDMVKRTFLLVDVDIIINIPLNIHFPPNRVVWHYSSCGELTVRSKYHFIQMRKRANDAQCSAIRDEEALEDEQWAEFITVAWSVWGTRNRYLFENDLTIDSRVWRNALNFLHDYQWARDRGRNKNVGTCKINFDAAKLGEWGHGWGVVVRDSEGDVFLSLVSQEAGFLGPELEETRACIFAIRTAQQ</sequence>
<dbReference type="OrthoDB" id="1906820at2759"/>
<evidence type="ECO:0000313" key="1">
    <source>
        <dbReference type="EMBL" id="KAJ8429103.1"/>
    </source>
</evidence>
<dbReference type="Proteomes" id="UP001153076">
    <property type="component" value="Unassembled WGS sequence"/>
</dbReference>
<keyword evidence="2" id="KW-1185">Reference proteome</keyword>
<organism evidence="1 2">
    <name type="scientific">Carnegiea gigantea</name>
    <dbReference type="NCBI Taxonomy" id="171969"/>
    <lineage>
        <taxon>Eukaryota</taxon>
        <taxon>Viridiplantae</taxon>
        <taxon>Streptophyta</taxon>
        <taxon>Embryophyta</taxon>
        <taxon>Tracheophyta</taxon>
        <taxon>Spermatophyta</taxon>
        <taxon>Magnoliopsida</taxon>
        <taxon>eudicotyledons</taxon>
        <taxon>Gunneridae</taxon>
        <taxon>Pentapetalae</taxon>
        <taxon>Caryophyllales</taxon>
        <taxon>Cactineae</taxon>
        <taxon>Cactaceae</taxon>
        <taxon>Cactoideae</taxon>
        <taxon>Echinocereeae</taxon>
        <taxon>Carnegiea</taxon>
    </lineage>
</organism>
<comment type="caution">
    <text evidence="1">The sequence shown here is derived from an EMBL/GenBank/DDBJ whole genome shotgun (WGS) entry which is preliminary data.</text>
</comment>
<evidence type="ECO:0008006" key="3">
    <source>
        <dbReference type="Google" id="ProtNLM"/>
    </source>
</evidence>
<protein>
    <recommendedName>
        <fullName evidence="3">RNase H type-1 domain-containing protein</fullName>
    </recommendedName>
</protein>
<gene>
    <name evidence="1" type="ORF">Cgig2_023645</name>
</gene>
<dbReference type="EMBL" id="JAKOGI010000935">
    <property type="protein sequence ID" value="KAJ8429103.1"/>
    <property type="molecule type" value="Genomic_DNA"/>
</dbReference>
<evidence type="ECO:0000313" key="2">
    <source>
        <dbReference type="Proteomes" id="UP001153076"/>
    </source>
</evidence>
<reference evidence="1" key="1">
    <citation type="submission" date="2022-04" db="EMBL/GenBank/DDBJ databases">
        <title>Carnegiea gigantea Genome sequencing and assembly v2.</title>
        <authorList>
            <person name="Copetti D."/>
            <person name="Sanderson M.J."/>
            <person name="Burquez A."/>
            <person name="Wojciechowski M.F."/>
        </authorList>
    </citation>
    <scope>NUCLEOTIDE SEQUENCE</scope>
    <source>
        <strain evidence="1">SGP5-SGP5p</strain>
        <tissue evidence="1">Aerial part</tissue>
    </source>
</reference>
<dbReference type="AlphaFoldDB" id="A0A9Q1Q4N8"/>
<accession>A0A9Q1Q4N8</accession>